<gene>
    <name evidence="6" type="primary">PTM</name>
    <name evidence="6" type="ORF">CR513_60707</name>
</gene>
<dbReference type="Proteomes" id="UP000257109">
    <property type="component" value="Unassembled WGS sequence"/>
</dbReference>
<protein>
    <submittedName>
        <fullName evidence="6">DDT domain-containing protein PTM</fullName>
    </submittedName>
</protein>
<dbReference type="EMBL" id="QJKJ01016355">
    <property type="protein sequence ID" value="RDX61089.1"/>
    <property type="molecule type" value="Genomic_DNA"/>
</dbReference>
<sequence length="703" mass="79047">MFCLLWRTGGLRRISGIFYADGFEIPKRCRQLGWRVAVQMSRNASQLALQVRYLDFYLRWSDLIRPEQNIQDGKGQETEASAFRNANICGNKLVEGKSYYEIAFGSQKHLPSRVMKNVVEIEQGPEGKEKYWFSETRIPLFLVKEYEEANGNVLSNEEQLNTASELQLHRRRLKATCKDIFLYLTCKRDNLDVVSCSVCQMGVIIRDAHKCNACQGYCHEGCTTNSRVSANEVEYLTTCKQCYHARLLAQKENNNESPTSPLLLQGRQNNSGTFLKGSRPKSHDQVLKSSRIKANNPDMKQVTSATVLKGTKAKCYEQEPTSTRTKDNHFDMQQVASDATSAGKRPRKNCSWGIIWKKKNNEDTDNDFRLRNILLKGGSNMPQLQPVCHLCRKPYMSDLMYIRCETCQNWYHAEAVELEESKISSVLGFKCCKCRRIKSPVCPYSDSKPKRQEGKKSRTRAIKKEHSGADSDSGAISDMRECEPATPVFPVEDDPLLFSLSSVGLITEPEIDGDVEWNSVSGAGLQKLPVRRHVKHEGDGDVSFGDVPLHAELSTYGETETDTGNLSKPAEVSPPLEYASDNVIYDDYMDFEPHTYFSLTELLHPDDGSQFEGVDLSGDLSGYLESTPVPEECGDDSLVDNSEPAFSLQDTGYSCCKCSQMEPVPDLCCDTCALQPGGDDEHYRMLLGIIVDTRTRPVTIPLN</sequence>
<keyword evidence="7" id="KW-1185">Reference proteome</keyword>
<keyword evidence="1" id="KW-0479">Metal-binding</keyword>
<name>A0A371E4Y4_MUCPR</name>
<reference evidence="6" key="1">
    <citation type="submission" date="2018-05" db="EMBL/GenBank/DDBJ databases">
        <title>Draft genome of Mucuna pruriens seed.</title>
        <authorList>
            <person name="Nnadi N.E."/>
            <person name="Vos R."/>
            <person name="Hasami M.H."/>
            <person name="Devisetty U.K."/>
            <person name="Aguiy J.C."/>
        </authorList>
    </citation>
    <scope>NUCLEOTIDE SEQUENCE [LARGE SCALE GENOMIC DNA]</scope>
    <source>
        <strain evidence="6">JCA_2017</strain>
    </source>
</reference>
<dbReference type="SUPFAM" id="SSF57903">
    <property type="entry name" value="FYVE/PHD zinc finger"/>
    <property type="match status" value="1"/>
</dbReference>
<keyword evidence="3" id="KW-0862">Zinc</keyword>
<dbReference type="PANTHER" id="PTHR46508">
    <property type="entry name" value="PHD FINGER FAMILY PROTEIN"/>
    <property type="match status" value="1"/>
</dbReference>
<accession>A0A371E4Y4</accession>
<evidence type="ECO:0000256" key="1">
    <source>
        <dbReference type="ARBA" id="ARBA00022723"/>
    </source>
</evidence>
<feature type="region of interest" description="Disordered" evidence="4">
    <location>
        <begin position="444"/>
        <end position="477"/>
    </location>
</feature>
<dbReference type="OrthoDB" id="784962at2759"/>
<dbReference type="Pfam" id="PF24294">
    <property type="entry name" value="Chromo_PTM"/>
    <property type="match status" value="1"/>
</dbReference>
<evidence type="ECO:0000313" key="6">
    <source>
        <dbReference type="EMBL" id="RDX61089.1"/>
    </source>
</evidence>
<dbReference type="AlphaFoldDB" id="A0A371E4Y4"/>
<evidence type="ECO:0000256" key="2">
    <source>
        <dbReference type="ARBA" id="ARBA00022771"/>
    </source>
</evidence>
<evidence type="ECO:0000259" key="5">
    <source>
        <dbReference type="PROSITE" id="PS51379"/>
    </source>
</evidence>
<feature type="compositionally biased region" description="Basic and acidic residues" evidence="4">
    <location>
        <begin position="447"/>
        <end position="469"/>
    </location>
</feature>
<feature type="domain" description="4Fe-4S ferredoxin-type" evidence="5">
    <location>
        <begin position="202"/>
        <end position="232"/>
    </location>
</feature>
<dbReference type="GO" id="GO:0008270">
    <property type="term" value="F:zinc ion binding"/>
    <property type="evidence" value="ECO:0007669"/>
    <property type="project" value="UniProtKB-KW"/>
</dbReference>
<dbReference type="STRING" id="157652.A0A371E4Y4"/>
<dbReference type="PANTHER" id="PTHR46508:SF1">
    <property type="entry name" value="PHD FINGER FAMILY PROTEIN"/>
    <property type="match status" value="1"/>
</dbReference>
<dbReference type="InterPro" id="IPR056618">
    <property type="entry name" value="Chromo_PTM"/>
</dbReference>
<organism evidence="6 7">
    <name type="scientific">Mucuna pruriens</name>
    <name type="common">Velvet bean</name>
    <name type="synonym">Dolichos pruriens</name>
    <dbReference type="NCBI Taxonomy" id="157652"/>
    <lineage>
        <taxon>Eukaryota</taxon>
        <taxon>Viridiplantae</taxon>
        <taxon>Streptophyta</taxon>
        <taxon>Embryophyta</taxon>
        <taxon>Tracheophyta</taxon>
        <taxon>Spermatophyta</taxon>
        <taxon>Magnoliopsida</taxon>
        <taxon>eudicotyledons</taxon>
        <taxon>Gunneridae</taxon>
        <taxon>Pentapetalae</taxon>
        <taxon>rosids</taxon>
        <taxon>fabids</taxon>
        <taxon>Fabales</taxon>
        <taxon>Fabaceae</taxon>
        <taxon>Papilionoideae</taxon>
        <taxon>50 kb inversion clade</taxon>
        <taxon>NPAAA clade</taxon>
        <taxon>indigoferoid/millettioid clade</taxon>
        <taxon>Phaseoleae</taxon>
        <taxon>Mucuna</taxon>
    </lineage>
</organism>
<feature type="region of interest" description="Disordered" evidence="4">
    <location>
        <begin position="253"/>
        <end position="291"/>
    </location>
</feature>
<evidence type="ECO:0000256" key="4">
    <source>
        <dbReference type="SAM" id="MobiDB-lite"/>
    </source>
</evidence>
<evidence type="ECO:0000313" key="7">
    <source>
        <dbReference type="Proteomes" id="UP000257109"/>
    </source>
</evidence>
<dbReference type="InterPro" id="IPR011011">
    <property type="entry name" value="Znf_FYVE_PHD"/>
</dbReference>
<dbReference type="InterPro" id="IPR017896">
    <property type="entry name" value="4Fe4S_Fe-S-bd"/>
</dbReference>
<evidence type="ECO:0000256" key="3">
    <source>
        <dbReference type="ARBA" id="ARBA00022833"/>
    </source>
</evidence>
<dbReference type="Gene3D" id="3.30.40.10">
    <property type="entry name" value="Zinc/RING finger domain, C3HC4 (zinc finger)"/>
    <property type="match status" value="1"/>
</dbReference>
<keyword evidence="2" id="KW-0863">Zinc-finger</keyword>
<feature type="non-terminal residue" evidence="6">
    <location>
        <position position="703"/>
    </location>
</feature>
<dbReference type="PROSITE" id="PS51379">
    <property type="entry name" value="4FE4S_FER_2"/>
    <property type="match status" value="1"/>
</dbReference>
<feature type="compositionally biased region" description="Polar residues" evidence="4">
    <location>
        <begin position="253"/>
        <end position="273"/>
    </location>
</feature>
<proteinExistence type="predicted"/>
<dbReference type="InterPro" id="IPR013083">
    <property type="entry name" value="Znf_RING/FYVE/PHD"/>
</dbReference>
<comment type="caution">
    <text evidence="6">The sequence shown here is derived from an EMBL/GenBank/DDBJ whole genome shotgun (WGS) entry which is preliminary data.</text>
</comment>